<dbReference type="EMBL" id="BSOT01000006">
    <property type="protein sequence ID" value="GLR71362.1"/>
    <property type="molecule type" value="Genomic_DNA"/>
</dbReference>
<reference evidence="2" key="1">
    <citation type="journal article" date="2014" name="Int. J. Syst. Evol. Microbiol.">
        <title>Complete genome sequence of Corynebacterium casei LMG S-19264T (=DSM 44701T), isolated from a smear-ripened cheese.</title>
        <authorList>
            <consortium name="US DOE Joint Genome Institute (JGI-PGF)"/>
            <person name="Walter F."/>
            <person name="Albersmeier A."/>
            <person name="Kalinowski J."/>
            <person name="Ruckert C."/>
        </authorList>
    </citation>
    <scope>NUCLEOTIDE SEQUENCE</scope>
    <source>
        <strain evidence="2">NBRC 110023</strain>
    </source>
</reference>
<dbReference type="InterPro" id="IPR016980">
    <property type="entry name" value="S-AdoMet-dep_MeTrfase_Alr7345"/>
</dbReference>
<protein>
    <submittedName>
        <fullName evidence="2">Methyltransferase</fullName>
    </submittedName>
</protein>
<feature type="chain" id="PRO_5041285055" evidence="1">
    <location>
        <begin position="27"/>
        <end position="254"/>
    </location>
</feature>
<keyword evidence="1" id="KW-0732">Signal</keyword>
<dbReference type="AlphaFoldDB" id="A0AA37SYC0"/>
<keyword evidence="2" id="KW-0489">Methyltransferase</keyword>
<dbReference type="GO" id="GO:0032259">
    <property type="term" value="P:methylation"/>
    <property type="evidence" value="ECO:0007669"/>
    <property type="project" value="UniProtKB-KW"/>
</dbReference>
<dbReference type="SUPFAM" id="SSF53335">
    <property type="entry name" value="S-adenosyl-L-methionine-dependent methyltransferases"/>
    <property type="match status" value="1"/>
</dbReference>
<sequence length="254" mass="28390">MNRLVRGSLYISVFSGLLLSSSFSMANVADKLKVAIASDVRSQAEVDRDKNRKPAQTLAFFGLEDDMSVVELIPGGGWYTKLLVPILAEKGSYAAAIGTSRIEKNLSTLPGFERMTITAQDAELWREDGARFYSLKIDSLGVENADMVLTFRNYHNFGDQGREAMNKAAFEALKPGGIYGVIDHTARHMEPMTPSNRRRFDPVKAIKEIQDAGFVLVDYSSLHHREDDELEYEVGARSVSGNTDRWTLKFMKPE</sequence>
<dbReference type="RefSeq" id="WP_284217724.1">
    <property type="nucleotide sequence ID" value="NZ_BSOT01000006.1"/>
</dbReference>
<comment type="caution">
    <text evidence="2">The sequence shown here is derived from an EMBL/GenBank/DDBJ whole genome shotgun (WGS) entry which is preliminary data.</text>
</comment>
<dbReference type="Gene3D" id="3.40.50.150">
    <property type="entry name" value="Vaccinia Virus protein VP39"/>
    <property type="match status" value="1"/>
</dbReference>
<feature type="signal peptide" evidence="1">
    <location>
        <begin position="1"/>
        <end position="26"/>
    </location>
</feature>
<accession>A0AA37SYC0</accession>
<reference evidence="2" key="2">
    <citation type="submission" date="2023-01" db="EMBL/GenBank/DDBJ databases">
        <title>Draft genome sequence of Agaribacter marinus strain NBRC 110023.</title>
        <authorList>
            <person name="Sun Q."/>
            <person name="Mori K."/>
        </authorList>
    </citation>
    <scope>NUCLEOTIDE SEQUENCE</scope>
    <source>
        <strain evidence="2">NBRC 110023</strain>
    </source>
</reference>
<evidence type="ECO:0000256" key="1">
    <source>
        <dbReference type="SAM" id="SignalP"/>
    </source>
</evidence>
<dbReference type="Proteomes" id="UP001156601">
    <property type="component" value="Unassembled WGS sequence"/>
</dbReference>
<keyword evidence="3" id="KW-1185">Reference proteome</keyword>
<gene>
    <name evidence="2" type="ORF">GCM10007852_22700</name>
</gene>
<evidence type="ECO:0000313" key="3">
    <source>
        <dbReference type="Proteomes" id="UP001156601"/>
    </source>
</evidence>
<evidence type="ECO:0000313" key="2">
    <source>
        <dbReference type="EMBL" id="GLR71362.1"/>
    </source>
</evidence>
<keyword evidence="2" id="KW-0808">Transferase</keyword>
<dbReference type="PIRSF" id="PIRSF031679">
    <property type="entry name" value="Mtase_Alr7345_prd"/>
    <property type="match status" value="1"/>
</dbReference>
<proteinExistence type="predicted"/>
<name>A0AA37SYC0_9ALTE</name>
<organism evidence="2 3">
    <name type="scientific">Agaribacter marinus</name>
    <dbReference type="NCBI Taxonomy" id="1431249"/>
    <lineage>
        <taxon>Bacteria</taxon>
        <taxon>Pseudomonadati</taxon>
        <taxon>Pseudomonadota</taxon>
        <taxon>Gammaproteobacteria</taxon>
        <taxon>Alteromonadales</taxon>
        <taxon>Alteromonadaceae</taxon>
        <taxon>Agaribacter</taxon>
    </lineage>
</organism>
<dbReference type="GO" id="GO:0008168">
    <property type="term" value="F:methyltransferase activity"/>
    <property type="evidence" value="ECO:0007669"/>
    <property type="project" value="UniProtKB-KW"/>
</dbReference>
<dbReference type="InterPro" id="IPR029063">
    <property type="entry name" value="SAM-dependent_MTases_sf"/>
</dbReference>